<keyword evidence="3" id="KW-0238">DNA-binding</keyword>
<dbReference type="GO" id="GO:0003677">
    <property type="term" value="F:DNA binding"/>
    <property type="evidence" value="ECO:0007669"/>
    <property type="project" value="UniProtKB-KW"/>
</dbReference>
<evidence type="ECO:0000313" key="6">
    <source>
        <dbReference type="Proteomes" id="UP000308054"/>
    </source>
</evidence>
<organism evidence="5 6">
    <name type="scientific">Marinicauda algicola</name>
    <dbReference type="NCBI Taxonomy" id="2029849"/>
    <lineage>
        <taxon>Bacteria</taxon>
        <taxon>Pseudomonadati</taxon>
        <taxon>Pseudomonadota</taxon>
        <taxon>Alphaproteobacteria</taxon>
        <taxon>Maricaulales</taxon>
        <taxon>Maricaulaceae</taxon>
        <taxon>Marinicauda</taxon>
    </lineage>
</organism>
<evidence type="ECO:0000256" key="2">
    <source>
        <dbReference type="ARBA" id="ARBA00023015"/>
    </source>
</evidence>
<dbReference type="AlphaFoldDB" id="A0A4S2GZG1"/>
<keyword evidence="2" id="KW-0805">Transcription regulation</keyword>
<keyword evidence="6" id="KW-1185">Reference proteome</keyword>
<comment type="similarity">
    <text evidence="1">Belongs to the BlaI transcriptional regulatory family.</text>
</comment>
<sequence>MARGELQLGDLEIATLEEVWRAGDGDARSIHAKIGAGRGNTLQTIQSTLERLHRKGLLARERVGHAYVYTPIESRDAVMARLIEGSLNRFSDGRGDGLLAAFAGYASKADPQMLDALEALIREHKRRDGEGSA</sequence>
<comment type="caution">
    <text evidence="5">The sequence shown here is derived from an EMBL/GenBank/DDBJ whole genome shotgun (WGS) entry which is preliminary data.</text>
</comment>
<dbReference type="Proteomes" id="UP000308054">
    <property type="component" value="Unassembled WGS sequence"/>
</dbReference>
<evidence type="ECO:0000256" key="3">
    <source>
        <dbReference type="ARBA" id="ARBA00023125"/>
    </source>
</evidence>
<evidence type="ECO:0000256" key="4">
    <source>
        <dbReference type="ARBA" id="ARBA00023163"/>
    </source>
</evidence>
<keyword evidence="4" id="KW-0804">Transcription</keyword>
<dbReference type="EMBL" id="SRXW01000003">
    <property type="protein sequence ID" value="TGY88212.1"/>
    <property type="molecule type" value="Genomic_DNA"/>
</dbReference>
<reference evidence="5 6" key="1">
    <citation type="journal article" date="2017" name="Int. J. Syst. Evol. Microbiol.">
        <title>Marinicauda algicola sp. nov., isolated from a marine red alga Rhodosorus marinus.</title>
        <authorList>
            <person name="Jeong S.E."/>
            <person name="Jeon S.H."/>
            <person name="Chun B.H."/>
            <person name="Kim D.W."/>
            <person name="Jeon C.O."/>
        </authorList>
    </citation>
    <scope>NUCLEOTIDE SEQUENCE [LARGE SCALE GENOMIC DNA]</scope>
    <source>
        <strain evidence="5 6">JCM 31718</strain>
    </source>
</reference>
<dbReference type="RefSeq" id="WP_135996057.1">
    <property type="nucleotide sequence ID" value="NZ_CP071057.1"/>
</dbReference>
<dbReference type="OrthoDB" id="2989615at2"/>
<dbReference type="InterPro" id="IPR036388">
    <property type="entry name" value="WH-like_DNA-bd_sf"/>
</dbReference>
<name>A0A4S2GZG1_9PROT</name>
<dbReference type="InterPro" id="IPR036390">
    <property type="entry name" value="WH_DNA-bd_sf"/>
</dbReference>
<evidence type="ECO:0000256" key="1">
    <source>
        <dbReference type="ARBA" id="ARBA00011046"/>
    </source>
</evidence>
<dbReference type="Pfam" id="PF03965">
    <property type="entry name" value="Penicillinase_R"/>
    <property type="match status" value="1"/>
</dbReference>
<accession>A0A4S2GZG1</accession>
<gene>
    <name evidence="5" type="ORF">E5163_10290</name>
</gene>
<dbReference type="SUPFAM" id="SSF46785">
    <property type="entry name" value="Winged helix' DNA-binding domain"/>
    <property type="match status" value="1"/>
</dbReference>
<dbReference type="Gene3D" id="1.10.10.10">
    <property type="entry name" value="Winged helix-like DNA-binding domain superfamily/Winged helix DNA-binding domain"/>
    <property type="match status" value="1"/>
</dbReference>
<evidence type="ECO:0000313" key="5">
    <source>
        <dbReference type="EMBL" id="TGY88212.1"/>
    </source>
</evidence>
<protein>
    <submittedName>
        <fullName evidence="5">BlaI/MecI/CopY family transcriptional regulator</fullName>
    </submittedName>
</protein>
<proteinExistence type="inferred from homology"/>
<dbReference type="InterPro" id="IPR005650">
    <property type="entry name" value="BlaI_family"/>
</dbReference>
<dbReference type="GO" id="GO:0045892">
    <property type="term" value="P:negative regulation of DNA-templated transcription"/>
    <property type="evidence" value="ECO:0007669"/>
    <property type="project" value="InterPro"/>
</dbReference>